<dbReference type="EMBL" id="LJIX01000006">
    <property type="protein sequence ID" value="KQL19862.1"/>
    <property type="molecule type" value="Genomic_DNA"/>
</dbReference>
<keyword evidence="5" id="KW-1185">Reference proteome</keyword>
<dbReference type="SMR" id="A0A0Q3QQ55"/>
<evidence type="ECO:0000256" key="1">
    <source>
        <dbReference type="ARBA" id="ARBA00024322"/>
    </source>
</evidence>
<accession>A0A0Q3QQ55</accession>
<dbReference type="PATRIC" id="fig|1637975.4.peg.3038"/>
<sequence>MSKAVGFLEVQGYSIALASMDKACKAANVTIEGIDVNNPKNGDQAAIPVVVQVKFSGEISDVKVALEVAEYEARKYIGEGDILTHLIPSSMEEIAKLLTIGKVKRK</sequence>
<dbReference type="InterPro" id="IPR037233">
    <property type="entry name" value="CcmK-like_sf"/>
</dbReference>
<protein>
    <submittedName>
        <fullName evidence="4">Microcompartment protein</fullName>
    </submittedName>
</protein>
<gene>
    <name evidence="4" type="ORF">AN957_15675</name>
</gene>
<dbReference type="Gene3D" id="3.30.70.1710">
    <property type="match status" value="1"/>
</dbReference>
<proteinExistence type="predicted"/>
<dbReference type="RefSeq" id="WP_053476393.1">
    <property type="nucleotide sequence ID" value="NZ_JBHLUY010000006.1"/>
</dbReference>
<keyword evidence="2" id="KW-1283">Bacterial microcompartment</keyword>
<comment type="subcellular location">
    <subcellularLocation>
        <location evidence="1">Bacterial microcompartment</location>
    </subcellularLocation>
</comment>
<dbReference type="Proteomes" id="UP000050996">
    <property type="component" value="Unassembled WGS sequence"/>
</dbReference>
<evidence type="ECO:0000313" key="4">
    <source>
        <dbReference type="EMBL" id="KQL19862.1"/>
    </source>
</evidence>
<reference evidence="4 5" key="1">
    <citation type="submission" date="2015-09" db="EMBL/GenBank/DDBJ databases">
        <title>Genome sequencing project for genomic taxonomy and phylogenomics of Bacillus-like bacteria.</title>
        <authorList>
            <person name="Liu B."/>
            <person name="Wang J."/>
            <person name="Zhu Y."/>
            <person name="Liu G."/>
            <person name="Chen Q."/>
            <person name="Chen Z."/>
            <person name="Lan J."/>
            <person name="Che J."/>
            <person name="Ge C."/>
            <person name="Shi H."/>
            <person name="Pan Z."/>
            <person name="Liu X."/>
        </authorList>
    </citation>
    <scope>NUCLEOTIDE SEQUENCE [LARGE SCALE GENOMIC DNA]</scope>
    <source>
        <strain evidence="4 5">FJAT-18043</strain>
    </source>
</reference>
<name>A0A0Q3QQ55_9BACI</name>
<dbReference type="AlphaFoldDB" id="A0A0Q3QQ55"/>
<feature type="domain" description="Bacterial microcompartment" evidence="3">
    <location>
        <begin position="3"/>
        <end position="90"/>
    </location>
</feature>
<dbReference type="InterPro" id="IPR000249">
    <property type="entry name" value="BMC_dom"/>
</dbReference>
<comment type="caution">
    <text evidence="4">The sequence shown here is derived from an EMBL/GenBank/DDBJ whole genome shotgun (WGS) entry which is preliminary data.</text>
</comment>
<evidence type="ECO:0000259" key="3">
    <source>
        <dbReference type="SMART" id="SM00877"/>
    </source>
</evidence>
<dbReference type="SMART" id="SM00877">
    <property type="entry name" value="BMC"/>
    <property type="match status" value="1"/>
</dbReference>
<organism evidence="4 5">
    <name type="scientific">Cytobacillus solani</name>
    <dbReference type="NCBI Taxonomy" id="1637975"/>
    <lineage>
        <taxon>Bacteria</taxon>
        <taxon>Bacillati</taxon>
        <taxon>Bacillota</taxon>
        <taxon>Bacilli</taxon>
        <taxon>Bacillales</taxon>
        <taxon>Bacillaceae</taxon>
        <taxon>Cytobacillus</taxon>
    </lineage>
</organism>
<evidence type="ECO:0000313" key="5">
    <source>
        <dbReference type="Proteomes" id="UP000050996"/>
    </source>
</evidence>
<dbReference type="GO" id="GO:0031469">
    <property type="term" value="C:bacterial microcompartment"/>
    <property type="evidence" value="ECO:0007669"/>
    <property type="project" value="UniProtKB-SubCell"/>
</dbReference>
<dbReference type="STRING" id="1637975.AN957_15675"/>
<dbReference type="Pfam" id="PF00936">
    <property type="entry name" value="BMC"/>
    <property type="match status" value="1"/>
</dbReference>
<evidence type="ECO:0000256" key="2">
    <source>
        <dbReference type="ARBA" id="ARBA00024446"/>
    </source>
</evidence>
<dbReference type="SUPFAM" id="SSF143414">
    <property type="entry name" value="CcmK-like"/>
    <property type="match status" value="1"/>
</dbReference>